<dbReference type="InterPro" id="IPR008927">
    <property type="entry name" value="6-PGluconate_DH-like_C_sf"/>
</dbReference>
<evidence type="ECO:0000313" key="17">
    <source>
        <dbReference type="Proteomes" id="UP000239237"/>
    </source>
</evidence>
<dbReference type="FunFam" id="3.40.50.720:FF:000023">
    <property type="entry name" value="Ketol-acid reductoisomerase (NADP(+))"/>
    <property type="match status" value="1"/>
</dbReference>
<evidence type="ECO:0000256" key="3">
    <source>
        <dbReference type="ARBA" id="ARBA00004885"/>
    </source>
</evidence>
<proteinExistence type="inferred from homology"/>
<feature type="binding site" evidence="10 11">
    <location>
        <position position="213"/>
    </location>
    <ligand>
        <name>Mg(2+)</name>
        <dbReference type="ChEBI" id="CHEBI:18420"/>
        <label>1</label>
    </ligand>
</feature>
<dbReference type="InterPro" id="IPR013023">
    <property type="entry name" value="KARI"/>
</dbReference>
<evidence type="ECO:0000256" key="9">
    <source>
        <dbReference type="ARBA" id="ARBA00023304"/>
    </source>
</evidence>
<keyword evidence="7 10" id="KW-0460">Magnesium</keyword>
<dbReference type="GO" id="GO:0016853">
    <property type="term" value="F:isomerase activity"/>
    <property type="evidence" value="ECO:0007669"/>
    <property type="project" value="UniProtKB-KW"/>
</dbReference>
<keyword evidence="17" id="KW-1185">Reference proteome</keyword>
<comment type="catalytic activity">
    <reaction evidence="10">
        <text>(2R)-2,3-dihydroxy-3-methylbutanoate + NADP(+) = (2S)-2-acetolactate + NADPH + H(+)</text>
        <dbReference type="Rhea" id="RHEA:22068"/>
        <dbReference type="ChEBI" id="CHEBI:15378"/>
        <dbReference type="ChEBI" id="CHEBI:49072"/>
        <dbReference type="ChEBI" id="CHEBI:57783"/>
        <dbReference type="ChEBI" id="CHEBI:58349"/>
        <dbReference type="ChEBI" id="CHEBI:58476"/>
        <dbReference type="EC" id="1.1.1.86"/>
    </reaction>
</comment>
<dbReference type="SUPFAM" id="SSF51735">
    <property type="entry name" value="NAD(P)-binding Rossmann-fold domains"/>
    <property type="match status" value="1"/>
</dbReference>
<evidence type="ECO:0000256" key="4">
    <source>
        <dbReference type="ARBA" id="ARBA00010318"/>
    </source>
</evidence>
<comment type="cofactor">
    <cofactor evidence="10">
        <name>Mg(2+)</name>
        <dbReference type="ChEBI" id="CHEBI:18420"/>
    </cofactor>
    <text evidence="10">Binds 2 magnesium ions per subunit.</text>
</comment>
<dbReference type="Pfam" id="PF07991">
    <property type="entry name" value="KARI_N"/>
    <property type="match status" value="1"/>
</dbReference>
<dbReference type="UniPathway" id="UPA00047">
    <property type="reaction ID" value="UER00056"/>
</dbReference>
<feature type="binding site" evidence="10">
    <location>
        <position position="67"/>
    </location>
    <ligand>
        <name>NADP(+)</name>
        <dbReference type="ChEBI" id="CHEBI:58349"/>
    </ligand>
</feature>
<evidence type="ECO:0000256" key="1">
    <source>
        <dbReference type="ARBA" id="ARBA00002172"/>
    </source>
</evidence>
<keyword evidence="10" id="KW-0521">NADP</keyword>
<dbReference type="UniPathway" id="UPA00049">
    <property type="reaction ID" value="UER00060"/>
</dbReference>
<dbReference type="Gene3D" id="6.10.240.10">
    <property type="match status" value="1"/>
</dbReference>
<evidence type="ECO:0000256" key="6">
    <source>
        <dbReference type="ARBA" id="ARBA00022723"/>
    </source>
</evidence>
<dbReference type="AlphaFoldDB" id="A0A2N9KEV4"/>
<dbReference type="NCBIfam" id="NF004017">
    <property type="entry name" value="PRK05479.1"/>
    <property type="match status" value="1"/>
</dbReference>
<comment type="pathway">
    <text evidence="2 10">Amino-acid biosynthesis; L-valine biosynthesis; L-valine from pyruvate: step 2/4.</text>
</comment>
<keyword evidence="5 10" id="KW-0028">Amino-acid biosynthesis</keyword>
<evidence type="ECO:0000256" key="11">
    <source>
        <dbReference type="PROSITE-ProRule" id="PRU01198"/>
    </source>
</evidence>
<keyword evidence="15" id="KW-0413">Isomerase</keyword>
<evidence type="ECO:0000259" key="12">
    <source>
        <dbReference type="PROSITE" id="PS51850"/>
    </source>
</evidence>
<dbReference type="PROSITE" id="PS51851">
    <property type="entry name" value="KARI_C"/>
    <property type="match status" value="1"/>
</dbReference>
<feature type="domain" description="KARI C-terminal knotted" evidence="13">
    <location>
        <begin position="201"/>
        <end position="346"/>
    </location>
</feature>
<evidence type="ECO:0000259" key="13">
    <source>
        <dbReference type="PROSITE" id="PS51851"/>
    </source>
</evidence>
<evidence type="ECO:0000313" key="16">
    <source>
        <dbReference type="Proteomes" id="UP000237923"/>
    </source>
</evidence>
<dbReference type="Gene3D" id="3.40.50.720">
    <property type="entry name" value="NAD(P)-binding Rossmann-like Domain"/>
    <property type="match status" value="1"/>
</dbReference>
<dbReference type="GO" id="GO:0000287">
    <property type="term" value="F:magnesium ion binding"/>
    <property type="evidence" value="ECO:0007669"/>
    <property type="project" value="UniProtKB-UniRule"/>
</dbReference>
<evidence type="ECO:0000256" key="7">
    <source>
        <dbReference type="ARBA" id="ARBA00022842"/>
    </source>
</evidence>
<feature type="binding site" evidence="10 11">
    <location>
        <position position="209"/>
    </location>
    <ligand>
        <name>Mg(2+)</name>
        <dbReference type="ChEBI" id="CHEBI:18420"/>
        <label>1</label>
    </ligand>
</feature>
<dbReference type="GO" id="GO:0009099">
    <property type="term" value="P:L-valine biosynthetic process"/>
    <property type="evidence" value="ECO:0007669"/>
    <property type="project" value="UniProtKB-UniRule"/>
</dbReference>
<feature type="binding site" evidence="10 11">
    <location>
        <position position="249"/>
    </location>
    <ligand>
        <name>Mg(2+)</name>
        <dbReference type="ChEBI" id="CHEBI:18420"/>
        <label>2</label>
    </ligand>
</feature>
<feature type="active site" evidence="10">
    <location>
        <position position="126"/>
    </location>
</feature>
<evidence type="ECO:0000256" key="8">
    <source>
        <dbReference type="ARBA" id="ARBA00023002"/>
    </source>
</evidence>
<dbReference type="InterPro" id="IPR000506">
    <property type="entry name" value="KARI_C"/>
</dbReference>
<protein>
    <recommendedName>
        <fullName evidence="10">Ketol-acid reductoisomerase (NADP(+))</fullName>
        <shortName evidence="10">KARI</shortName>
        <ecNumber evidence="10">1.1.1.86</ecNumber>
    </recommendedName>
    <alternativeName>
        <fullName evidence="10">Acetohydroxy-acid isomeroreductase</fullName>
        <shortName evidence="10">AHIR</shortName>
    </alternativeName>
    <alternativeName>
        <fullName evidence="10">Alpha-keto-beta-hydroxylacyl reductoisomerase</fullName>
    </alternativeName>
</protein>
<dbReference type="Proteomes" id="UP000239237">
    <property type="component" value="Unassembled WGS sequence"/>
</dbReference>
<comment type="caution">
    <text evidence="10">Lacks conserved residue(s) required for the propagation of feature annotation.</text>
</comment>
<keyword evidence="9 10" id="KW-0100">Branched-chain amino acid biosynthesis</keyword>
<dbReference type="PANTHER" id="PTHR21371">
    <property type="entry name" value="KETOL-ACID REDUCTOISOMERASE, MITOCHONDRIAL"/>
    <property type="match status" value="1"/>
</dbReference>
<dbReference type="EMBL" id="OKQR01000002">
    <property type="protein sequence ID" value="SPD93711.1"/>
    <property type="molecule type" value="Genomic_DNA"/>
</dbReference>
<keyword evidence="8 10" id="KW-0560">Oxidoreductase</keyword>
<dbReference type="GO" id="GO:0009097">
    <property type="term" value="P:isoleucine biosynthetic process"/>
    <property type="evidence" value="ECO:0007669"/>
    <property type="project" value="UniProtKB-UniRule"/>
</dbReference>
<feature type="binding site" evidence="10">
    <location>
        <position position="71"/>
    </location>
    <ligand>
        <name>NADP(+)</name>
        <dbReference type="ChEBI" id="CHEBI:58349"/>
    </ligand>
</feature>
<feature type="binding site" evidence="10 11">
    <location>
        <position position="209"/>
    </location>
    <ligand>
        <name>Mg(2+)</name>
        <dbReference type="ChEBI" id="CHEBI:18420"/>
        <label>2</label>
    </ligand>
</feature>
<sequence length="365" mass="40249">MDFAIINQKEFKIMEDFTMATKMFYDKDIDTTPLEGKKIAIIGYGAQGHAQANNLRDSGFDVIMGLRPGKSFDSAKKDGLEVYSAAEATAQADIIMMETPDELQASVWEKEVEPNIKAGSYLGFSHGFNIVYGLIKPNADINVMIIAPKGPGNIERRQFVEGGGIPSLYGVQQDPTGDTADVAKAYAKGIGSGRAGILETSFEEETTEDLFGEQAVLCGGLTQLIEAGFNTLVEAGYSPELAYFETSHEMKMIVDLIFEGGFEKMRHDCSNTCEYGEMLNGPRIITEESKQGMRDVLKDIQDGTYAKKWLAEYNSGLKDLEKMRTEYKSGLYEQTGKKVRAMMPWISDADKYSTAADTEQFSAAK</sequence>
<evidence type="ECO:0000256" key="5">
    <source>
        <dbReference type="ARBA" id="ARBA00022605"/>
    </source>
</evidence>
<evidence type="ECO:0000256" key="2">
    <source>
        <dbReference type="ARBA" id="ARBA00004864"/>
    </source>
</evidence>
<feature type="binding site" evidence="10 11">
    <location>
        <position position="245"/>
    </location>
    <ligand>
        <name>Mg(2+)</name>
        <dbReference type="ChEBI" id="CHEBI:18420"/>
        <label>2</label>
    </ligand>
</feature>
<dbReference type="EMBL" id="OKQU01000002">
    <property type="protein sequence ID" value="SPE09367.1"/>
    <property type="molecule type" value="Genomic_DNA"/>
</dbReference>
<feature type="binding site" evidence="10 11">
    <location>
        <position position="270"/>
    </location>
    <ligand>
        <name>substrate</name>
    </ligand>
</feature>
<feature type="domain" description="KARI N-terminal Rossmann" evidence="12">
    <location>
        <begin position="21"/>
        <end position="200"/>
    </location>
</feature>
<name>A0A2N9KEV4_9LACO</name>
<evidence type="ECO:0000313" key="15">
    <source>
        <dbReference type="EMBL" id="SPE09367.1"/>
    </source>
</evidence>
<dbReference type="HAMAP" id="MF_00435">
    <property type="entry name" value="IlvC"/>
    <property type="match status" value="1"/>
</dbReference>
<dbReference type="InterPro" id="IPR014359">
    <property type="entry name" value="KARI_prok"/>
</dbReference>
<comment type="pathway">
    <text evidence="3 10">Amino-acid biosynthesis; L-isoleucine biosynthesis; L-isoleucine from 2-oxobutanoate: step 2/4.</text>
</comment>
<dbReference type="NCBIfam" id="TIGR00465">
    <property type="entry name" value="ilvC"/>
    <property type="match status" value="1"/>
</dbReference>
<dbReference type="GO" id="GO:0004455">
    <property type="term" value="F:ketol-acid reductoisomerase activity"/>
    <property type="evidence" value="ECO:0007669"/>
    <property type="project" value="UniProtKB-UniRule"/>
</dbReference>
<dbReference type="GO" id="GO:0005829">
    <property type="term" value="C:cytosol"/>
    <property type="evidence" value="ECO:0007669"/>
    <property type="project" value="TreeGrafter"/>
</dbReference>
<dbReference type="Proteomes" id="UP000237923">
    <property type="component" value="Unassembled WGS sequence"/>
</dbReference>
<reference evidence="14 17" key="1">
    <citation type="submission" date="2018-02" db="EMBL/GenBank/DDBJ databases">
        <authorList>
            <person name="Rodrigo-Torres L."/>
            <person name="Arahal R. D."/>
            <person name="Lucena T."/>
        </authorList>
    </citation>
    <scope>NUCLEOTIDE SEQUENCE [LARGE SCALE GENOMIC DNA]</scope>
    <source>
        <strain evidence="14 17">CECT 8486</strain>
    </source>
</reference>
<dbReference type="PIRSF" id="PIRSF000116">
    <property type="entry name" value="IlvC_gammaproteo"/>
    <property type="match status" value="1"/>
</dbReference>
<dbReference type="InterPro" id="IPR036291">
    <property type="entry name" value="NAD(P)-bd_dom_sf"/>
</dbReference>
<keyword evidence="6 10" id="KW-0479">Metal-binding</keyword>
<comment type="similarity">
    <text evidence="4 10 11">Belongs to the ketol-acid reductoisomerase family.</text>
</comment>
<reference evidence="15 16" key="2">
    <citation type="submission" date="2018-02" db="EMBL/GenBank/DDBJ databases">
        <authorList>
            <person name="Cohen D.B."/>
            <person name="Kent A.D."/>
        </authorList>
    </citation>
    <scope>NUCLEOTIDE SEQUENCE [LARGE SCALE GENOMIC DNA]</scope>
    <source>
        <strain evidence="15 16">CECT 9216</strain>
    </source>
</reference>
<gene>
    <name evidence="10 15" type="primary">ilvC</name>
    <name evidence="14" type="ORF">LES8486_01371</name>
    <name evidence="15" type="ORF">LES9216_01518</name>
</gene>
<evidence type="ECO:0000313" key="14">
    <source>
        <dbReference type="EMBL" id="SPD93711.1"/>
    </source>
</evidence>
<organism evidence="15 16">
    <name type="scientific">Leuconostoc suionicum</name>
    <dbReference type="NCBI Taxonomy" id="1511761"/>
    <lineage>
        <taxon>Bacteria</taxon>
        <taxon>Bacillati</taxon>
        <taxon>Bacillota</taxon>
        <taxon>Bacilli</taxon>
        <taxon>Lactobacillales</taxon>
        <taxon>Lactobacillaceae</taxon>
        <taxon>Leuconostoc</taxon>
    </lineage>
</organism>
<dbReference type="EC" id="1.1.1.86" evidence="10"/>
<dbReference type="InterPro" id="IPR013116">
    <property type="entry name" value="KARI_N"/>
</dbReference>
<dbReference type="Pfam" id="PF01450">
    <property type="entry name" value="KARI_C"/>
    <property type="match status" value="1"/>
</dbReference>
<dbReference type="PROSITE" id="PS51850">
    <property type="entry name" value="KARI_N"/>
    <property type="match status" value="1"/>
</dbReference>
<dbReference type="GO" id="GO:0050661">
    <property type="term" value="F:NADP binding"/>
    <property type="evidence" value="ECO:0007669"/>
    <property type="project" value="InterPro"/>
</dbReference>
<evidence type="ECO:0000256" key="10">
    <source>
        <dbReference type="HAMAP-Rule" id="MF_00435"/>
    </source>
</evidence>
<comment type="catalytic activity">
    <reaction evidence="10">
        <text>(2R,3R)-2,3-dihydroxy-3-methylpentanoate + NADP(+) = (S)-2-ethyl-2-hydroxy-3-oxobutanoate + NADPH + H(+)</text>
        <dbReference type="Rhea" id="RHEA:13493"/>
        <dbReference type="ChEBI" id="CHEBI:15378"/>
        <dbReference type="ChEBI" id="CHEBI:49256"/>
        <dbReference type="ChEBI" id="CHEBI:49258"/>
        <dbReference type="ChEBI" id="CHEBI:57783"/>
        <dbReference type="ChEBI" id="CHEBI:58349"/>
        <dbReference type="EC" id="1.1.1.86"/>
    </reaction>
</comment>
<comment type="function">
    <text evidence="1 10">Involved in the biosynthesis of branched-chain amino acids (BCAA). Catalyzes an alkyl-migration followed by a ketol-acid reduction of (S)-2-acetolactate (S2AL) to yield (R)-2,3-dihydroxy-isovalerate. In the isomerase reaction, S2AL is rearranged via a Mg-dependent methyl migration to produce 3-hydroxy-3-methyl-2-ketobutyrate (HMKB). In the reductase reaction, this 2-ketoacid undergoes a metal-dependent reduction by NADPH to yield (R)-2,3-dihydroxy-isovalerate.</text>
</comment>
<dbReference type="SUPFAM" id="SSF48179">
    <property type="entry name" value="6-phosphogluconate dehydrogenase C-terminal domain-like"/>
    <property type="match status" value="1"/>
</dbReference>
<accession>A0A2N9KEV4</accession>
<feature type="binding site" evidence="10">
    <location>
        <begin position="44"/>
        <end position="47"/>
    </location>
    <ligand>
        <name>NADP(+)</name>
        <dbReference type="ChEBI" id="CHEBI:58349"/>
    </ligand>
</feature>
<feature type="binding site" evidence="10">
    <location>
        <position position="152"/>
    </location>
    <ligand>
        <name>NADP(+)</name>
        <dbReference type="ChEBI" id="CHEBI:58349"/>
    </ligand>
</feature>
<dbReference type="PANTHER" id="PTHR21371:SF1">
    <property type="entry name" value="KETOL-ACID REDUCTOISOMERASE, MITOCHONDRIAL"/>
    <property type="match status" value="1"/>
</dbReference>